<keyword evidence="3" id="KW-0677">Repeat</keyword>
<evidence type="ECO:0000256" key="3">
    <source>
        <dbReference type="ARBA" id="ARBA00022737"/>
    </source>
</evidence>
<dbReference type="WBParaSite" id="HNAJ_0000393601-mRNA-1">
    <property type="protein sequence ID" value="HNAJ_0000393601-mRNA-1"/>
    <property type="gene ID" value="HNAJ_0000393601"/>
</dbReference>
<dbReference type="SMART" id="SM00355">
    <property type="entry name" value="ZnF_C2H2"/>
    <property type="match status" value="4"/>
</dbReference>
<evidence type="ECO:0000256" key="4">
    <source>
        <dbReference type="ARBA" id="ARBA00022771"/>
    </source>
</evidence>
<dbReference type="GO" id="GO:0000981">
    <property type="term" value="F:DNA-binding transcription factor activity, RNA polymerase II-specific"/>
    <property type="evidence" value="ECO:0007669"/>
    <property type="project" value="TreeGrafter"/>
</dbReference>
<evidence type="ECO:0000256" key="9">
    <source>
        <dbReference type="PROSITE-ProRule" id="PRU00042"/>
    </source>
</evidence>
<dbReference type="PANTHER" id="PTHR23235">
    <property type="entry name" value="KRUEPPEL-LIKE TRANSCRIPTION FACTOR"/>
    <property type="match status" value="1"/>
</dbReference>
<proteinExistence type="predicted"/>
<feature type="compositionally biased region" description="Polar residues" evidence="10">
    <location>
        <begin position="21"/>
        <end position="32"/>
    </location>
</feature>
<dbReference type="InterPro" id="IPR036236">
    <property type="entry name" value="Znf_C2H2_sf"/>
</dbReference>
<dbReference type="SUPFAM" id="SSF57667">
    <property type="entry name" value="beta-beta-alpha zinc fingers"/>
    <property type="match status" value="3"/>
</dbReference>
<feature type="domain" description="C2H2-type" evidence="11">
    <location>
        <begin position="198"/>
        <end position="225"/>
    </location>
</feature>
<evidence type="ECO:0000256" key="1">
    <source>
        <dbReference type="ARBA" id="ARBA00004123"/>
    </source>
</evidence>
<dbReference type="AlphaFoldDB" id="A0A0R3TA47"/>
<sequence>MFQQQAPGIDSILSSSYSASPNESTSFREISSPKSLCCPNASISFAPKFPFADDFLNVCKVAPPSISVICTSSEIFFSSSVTIPPLYSMACSNPPLDSHEVFVNFFERFRASFNVRESVNDKSLKSKSQFLEYENLLEDDLKVWRCGICEKLYNSPTSLRVHERCHFKPFKCELCDKSFSRNWLLEGHRRTHTGEKPFRCTCCQRTFADRSNMRAHMQTHEEVKRCKCSKCPRSFTRRSLLIRHMERCCASKVTYFA</sequence>
<keyword evidence="7" id="KW-0804">Transcription</keyword>
<gene>
    <name evidence="12" type="ORF">HNAJ_LOCUS3934</name>
</gene>
<comment type="subcellular location">
    <subcellularLocation>
        <location evidence="1">Nucleus</location>
    </subcellularLocation>
</comment>
<dbReference type="Pfam" id="PF12874">
    <property type="entry name" value="zf-met"/>
    <property type="match status" value="1"/>
</dbReference>
<evidence type="ECO:0000256" key="2">
    <source>
        <dbReference type="ARBA" id="ARBA00022723"/>
    </source>
</evidence>
<keyword evidence="2" id="KW-0479">Metal-binding</keyword>
<dbReference type="Gene3D" id="3.30.160.60">
    <property type="entry name" value="Classic Zinc Finger"/>
    <property type="match status" value="2"/>
</dbReference>
<evidence type="ECO:0000313" key="13">
    <source>
        <dbReference type="Proteomes" id="UP000278807"/>
    </source>
</evidence>
<keyword evidence="8" id="KW-0539">Nucleus</keyword>
<dbReference type="Pfam" id="PF00096">
    <property type="entry name" value="zf-C2H2"/>
    <property type="match status" value="2"/>
</dbReference>
<dbReference type="STRING" id="102285.A0A0R3TA47"/>
<dbReference type="PROSITE" id="PS00028">
    <property type="entry name" value="ZINC_FINGER_C2H2_1"/>
    <property type="match status" value="2"/>
</dbReference>
<feature type="domain" description="C2H2-type" evidence="11">
    <location>
        <begin position="170"/>
        <end position="197"/>
    </location>
</feature>
<reference evidence="14" key="1">
    <citation type="submission" date="2017-02" db="UniProtKB">
        <authorList>
            <consortium name="WormBaseParasite"/>
        </authorList>
    </citation>
    <scope>IDENTIFICATION</scope>
</reference>
<organism evidence="14">
    <name type="scientific">Rodentolepis nana</name>
    <name type="common">Dwarf tapeworm</name>
    <name type="synonym">Hymenolepis nana</name>
    <dbReference type="NCBI Taxonomy" id="102285"/>
    <lineage>
        <taxon>Eukaryota</taxon>
        <taxon>Metazoa</taxon>
        <taxon>Spiralia</taxon>
        <taxon>Lophotrochozoa</taxon>
        <taxon>Platyhelminthes</taxon>
        <taxon>Cestoda</taxon>
        <taxon>Eucestoda</taxon>
        <taxon>Cyclophyllidea</taxon>
        <taxon>Hymenolepididae</taxon>
        <taxon>Rodentolepis</taxon>
    </lineage>
</organism>
<evidence type="ECO:0000256" key="8">
    <source>
        <dbReference type="ARBA" id="ARBA00023242"/>
    </source>
</evidence>
<evidence type="ECO:0000313" key="12">
    <source>
        <dbReference type="EMBL" id="VDN99793.1"/>
    </source>
</evidence>
<evidence type="ECO:0000256" key="6">
    <source>
        <dbReference type="ARBA" id="ARBA00023015"/>
    </source>
</evidence>
<dbReference type="OrthoDB" id="5428132at2759"/>
<dbReference type="EMBL" id="UZAE01002493">
    <property type="protein sequence ID" value="VDN99793.1"/>
    <property type="molecule type" value="Genomic_DNA"/>
</dbReference>
<feature type="domain" description="C2H2-type" evidence="11">
    <location>
        <begin position="144"/>
        <end position="166"/>
    </location>
</feature>
<dbReference type="Proteomes" id="UP000278807">
    <property type="component" value="Unassembled WGS sequence"/>
</dbReference>
<evidence type="ECO:0000256" key="5">
    <source>
        <dbReference type="ARBA" id="ARBA00022833"/>
    </source>
</evidence>
<dbReference type="FunFam" id="3.30.160.60:FF:001573">
    <property type="entry name" value="Zinc finger protein 407"/>
    <property type="match status" value="1"/>
</dbReference>
<dbReference type="GO" id="GO:0005634">
    <property type="term" value="C:nucleus"/>
    <property type="evidence" value="ECO:0007669"/>
    <property type="project" value="UniProtKB-SubCell"/>
</dbReference>
<keyword evidence="5" id="KW-0862">Zinc</keyword>
<keyword evidence="13" id="KW-1185">Reference proteome</keyword>
<evidence type="ECO:0000256" key="7">
    <source>
        <dbReference type="ARBA" id="ARBA00023163"/>
    </source>
</evidence>
<protein>
    <submittedName>
        <fullName evidence="14">Protein krueppel</fullName>
    </submittedName>
</protein>
<dbReference type="PANTHER" id="PTHR23235:SF176">
    <property type="entry name" value="C2H2-TYPE DOMAIN-CONTAINING PROTEIN"/>
    <property type="match status" value="1"/>
</dbReference>
<dbReference type="PROSITE" id="PS50157">
    <property type="entry name" value="ZINC_FINGER_C2H2_2"/>
    <property type="match status" value="3"/>
</dbReference>
<keyword evidence="4 9" id="KW-0863">Zinc-finger</keyword>
<dbReference type="Pfam" id="PF13912">
    <property type="entry name" value="zf-C2H2_6"/>
    <property type="match status" value="1"/>
</dbReference>
<keyword evidence="6" id="KW-0805">Transcription regulation</keyword>
<dbReference type="InterPro" id="IPR013087">
    <property type="entry name" value="Znf_C2H2_type"/>
</dbReference>
<evidence type="ECO:0000256" key="10">
    <source>
        <dbReference type="SAM" id="MobiDB-lite"/>
    </source>
</evidence>
<accession>A0A0R3TA47</accession>
<feature type="region of interest" description="Disordered" evidence="10">
    <location>
        <begin position="1"/>
        <end position="32"/>
    </location>
</feature>
<dbReference type="FunFam" id="3.30.160.60:FF:000130">
    <property type="entry name" value="Spalt-like transcription factor 4"/>
    <property type="match status" value="1"/>
</dbReference>
<evidence type="ECO:0000313" key="14">
    <source>
        <dbReference type="WBParaSite" id="HNAJ_0000393601-mRNA-1"/>
    </source>
</evidence>
<evidence type="ECO:0000259" key="11">
    <source>
        <dbReference type="PROSITE" id="PS50157"/>
    </source>
</evidence>
<dbReference type="GO" id="GO:0000978">
    <property type="term" value="F:RNA polymerase II cis-regulatory region sequence-specific DNA binding"/>
    <property type="evidence" value="ECO:0007669"/>
    <property type="project" value="TreeGrafter"/>
</dbReference>
<dbReference type="GO" id="GO:0008270">
    <property type="term" value="F:zinc ion binding"/>
    <property type="evidence" value="ECO:0007669"/>
    <property type="project" value="UniProtKB-KW"/>
</dbReference>
<reference evidence="12 13" key="2">
    <citation type="submission" date="2018-11" db="EMBL/GenBank/DDBJ databases">
        <authorList>
            <consortium name="Pathogen Informatics"/>
        </authorList>
    </citation>
    <scope>NUCLEOTIDE SEQUENCE [LARGE SCALE GENOMIC DNA]</scope>
</reference>
<name>A0A0R3TA47_RODNA</name>
<feature type="compositionally biased region" description="Low complexity" evidence="10">
    <location>
        <begin position="11"/>
        <end position="20"/>
    </location>
</feature>